<dbReference type="EMBL" id="AZGA01000020">
    <property type="protein sequence ID" value="KRM34877.1"/>
    <property type="molecule type" value="Genomic_DNA"/>
</dbReference>
<evidence type="ECO:0000313" key="1">
    <source>
        <dbReference type="EMBL" id="KRM34877.1"/>
    </source>
</evidence>
<dbReference type="Proteomes" id="UP000051236">
    <property type="component" value="Unassembled WGS sequence"/>
</dbReference>
<dbReference type="RefSeq" id="WP_035451186.1">
    <property type="nucleotide sequence ID" value="NZ_AZGA01000020.1"/>
</dbReference>
<dbReference type="AlphaFoldDB" id="X0PD01"/>
<evidence type="ECO:0000313" key="2">
    <source>
        <dbReference type="Proteomes" id="UP000051236"/>
    </source>
</evidence>
<comment type="caution">
    <text evidence="1">The sequence shown here is derived from an EMBL/GenBank/DDBJ whole genome shotgun (WGS) entry which is preliminary data.</text>
</comment>
<gene>
    <name evidence="1" type="ORF">FC83_GL002015</name>
</gene>
<reference evidence="1 2" key="1">
    <citation type="journal article" date="2015" name="Genome Announc.">
        <title>Expanding the biotechnology potential of lactobacilli through comparative genomics of 213 strains and associated genera.</title>
        <authorList>
            <person name="Sun Z."/>
            <person name="Harris H.M."/>
            <person name="McCann A."/>
            <person name="Guo C."/>
            <person name="Argimon S."/>
            <person name="Zhang W."/>
            <person name="Yang X."/>
            <person name="Jeffery I.B."/>
            <person name="Cooney J.C."/>
            <person name="Kagawa T.F."/>
            <person name="Liu W."/>
            <person name="Song Y."/>
            <person name="Salvetti E."/>
            <person name="Wrobel A."/>
            <person name="Rasinkangas P."/>
            <person name="Parkhill J."/>
            <person name="Rea M.C."/>
            <person name="O'Sullivan O."/>
            <person name="Ritari J."/>
            <person name="Douillard F.P."/>
            <person name="Paul Ross R."/>
            <person name="Yang R."/>
            <person name="Briner A.E."/>
            <person name="Felis G.E."/>
            <person name="de Vos W.M."/>
            <person name="Barrangou R."/>
            <person name="Klaenhammer T.R."/>
            <person name="Caufield P.W."/>
            <person name="Cui Y."/>
            <person name="Zhang H."/>
            <person name="O'Toole P.W."/>
        </authorList>
    </citation>
    <scope>NUCLEOTIDE SEQUENCE [LARGE SCALE GENOMIC DNA]</scope>
    <source>
        <strain evidence="1 2">DSM 18527</strain>
    </source>
</reference>
<keyword evidence="2" id="KW-1185">Reference proteome</keyword>
<proteinExistence type="predicted"/>
<sequence length="77" mass="9119">MTPDQNDVISTMLFDVQYPNIYALTESGHIIQVNVTDQQKKDPIFWRILDKIRQAKIWVPLLKKQHQLLDNDWLAVE</sequence>
<accession>X0PD01</accession>
<name>X0PD01_9LACO</name>
<dbReference type="PATRIC" id="fig|1423734.3.peg.2039"/>
<protein>
    <submittedName>
        <fullName evidence="1">Uncharacterized protein</fullName>
    </submittedName>
</protein>
<dbReference type="STRING" id="1423734.FC83_GL002015"/>
<organism evidence="1 2">
    <name type="scientific">Agrilactobacillus composti DSM 18527 = JCM 14202</name>
    <dbReference type="NCBI Taxonomy" id="1423734"/>
    <lineage>
        <taxon>Bacteria</taxon>
        <taxon>Bacillati</taxon>
        <taxon>Bacillota</taxon>
        <taxon>Bacilli</taxon>
        <taxon>Lactobacillales</taxon>
        <taxon>Lactobacillaceae</taxon>
        <taxon>Agrilactobacillus</taxon>
    </lineage>
</organism>
<dbReference type="OrthoDB" id="2156798at2"/>
<dbReference type="eggNOG" id="ENOG502ZMQP">
    <property type="taxonomic scope" value="Bacteria"/>
</dbReference>